<accession>A0A6A3LHU9</accession>
<proteinExistence type="predicted"/>
<evidence type="ECO:0000313" key="8">
    <source>
        <dbReference type="EMBL" id="KAE9304867.1"/>
    </source>
</evidence>
<dbReference type="Gene3D" id="1.10.287.110">
    <property type="entry name" value="DnaJ domain"/>
    <property type="match status" value="1"/>
</dbReference>
<comment type="subcellular location">
    <subcellularLocation>
        <location evidence="1">Endoplasmic reticulum</location>
    </subcellularLocation>
</comment>
<dbReference type="GO" id="GO:0051087">
    <property type="term" value="F:protein-folding chaperone binding"/>
    <property type="evidence" value="ECO:0007669"/>
    <property type="project" value="TreeGrafter"/>
</dbReference>
<dbReference type="InterPro" id="IPR001623">
    <property type="entry name" value="DnaJ_domain"/>
</dbReference>
<comment type="caution">
    <text evidence="7">The sequence shown here is derived from an EMBL/GenBank/DDBJ whole genome shotgun (WGS) entry which is preliminary data.</text>
</comment>
<protein>
    <recommendedName>
        <fullName evidence="5">J domain-containing protein</fullName>
    </recommendedName>
</protein>
<evidence type="ECO:0000313" key="9">
    <source>
        <dbReference type="Proteomes" id="UP000429607"/>
    </source>
</evidence>
<reference evidence="9 11" key="1">
    <citation type="submission" date="2018-09" db="EMBL/GenBank/DDBJ databases">
        <title>Genomic investigation of the strawberry pathogen Phytophthora fragariae indicates pathogenicity is determined by transcriptional variation in three key races.</title>
        <authorList>
            <person name="Adams T.M."/>
            <person name="Armitage A.D."/>
            <person name="Sobczyk M.K."/>
            <person name="Bates H.J."/>
            <person name="Dunwell J.M."/>
            <person name="Nellist C.F."/>
            <person name="Harrison R.J."/>
        </authorList>
    </citation>
    <scope>NUCLEOTIDE SEQUENCE [LARGE SCALE GENOMIC DNA]</scope>
    <source>
        <strain evidence="7 9">SCRP249</strain>
        <strain evidence="6 11">SCRP324</strain>
        <strain evidence="8 10">SCRP333</strain>
    </source>
</reference>
<dbReference type="Pfam" id="PF00226">
    <property type="entry name" value="DnaJ"/>
    <property type="match status" value="1"/>
</dbReference>
<dbReference type="EMBL" id="QXFT01002051">
    <property type="protein sequence ID" value="KAE9304867.1"/>
    <property type="molecule type" value="Genomic_DNA"/>
</dbReference>
<sequence length="99" mass="11604">MPCDQRASELDESNRDFKEKVAQAEAALKQSKTKNYYFEVLYKILGVARNSEAKEIKKAYRKQALEWHPDKHTDQDDAEREAVEKRFHDIAEAYEIPSN</sequence>
<evidence type="ECO:0000313" key="11">
    <source>
        <dbReference type="Proteomes" id="UP000435112"/>
    </source>
</evidence>
<dbReference type="GO" id="GO:0051787">
    <property type="term" value="F:misfolded protein binding"/>
    <property type="evidence" value="ECO:0007669"/>
    <property type="project" value="TreeGrafter"/>
</dbReference>
<dbReference type="AlphaFoldDB" id="A0A6A3LHU9"/>
<evidence type="ECO:0000259" key="5">
    <source>
        <dbReference type="PROSITE" id="PS50076"/>
    </source>
</evidence>
<dbReference type="InterPro" id="IPR051727">
    <property type="entry name" value="DnaJ_C3_Co-chaperones"/>
</dbReference>
<dbReference type="Proteomes" id="UP000429607">
    <property type="component" value="Unassembled WGS sequence"/>
</dbReference>
<dbReference type="CDD" id="cd06257">
    <property type="entry name" value="DnaJ"/>
    <property type="match status" value="1"/>
</dbReference>
<dbReference type="PANTHER" id="PTHR44140">
    <property type="entry name" value="LD25575P"/>
    <property type="match status" value="1"/>
</dbReference>
<dbReference type="InterPro" id="IPR036869">
    <property type="entry name" value="J_dom_sf"/>
</dbReference>
<gene>
    <name evidence="7" type="ORF">PR001_g14374</name>
    <name evidence="6" type="ORF">PR002_g14880</name>
    <name evidence="8" type="ORF">PR003_g21646</name>
</gene>
<evidence type="ECO:0000313" key="10">
    <source>
        <dbReference type="Proteomes" id="UP000434957"/>
    </source>
</evidence>
<evidence type="ECO:0000256" key="2">
    <source>
        <dbReference type="ARBA" id="ARBA00022729"/>
    </source>
</evidence>
<keyword evidence="3" id="KW-0256">Endoplasmic reticulum</keyword>
<feature type="domain" description="J" evidence="5">
    <location>
        <begin position="40"/>
        <end position="99"/>
    </location>
</feature>
<keyword evidence="2" id="KW-0732">Signal</keyword>
<dbReference type="SMART" id="SM00271">
    <property type="entry name" value="DnaJ"/>
    <property type="match status" value="1"/>
</dbReference>
<dbReference type="GO" id="GO:0005783">
    <property type="term" value="C:endoplasmic reticulum"/>
    <property type="evidence" value="ECO:0007669"/>
    <property type="project" value="UniProtKB-SubCell"/>
</dbReference>
<organism evidence="7 9">
    <name type="scientific">Phytophthora rubi</name>
    <dbReference type="NCBI Taxonomy" id="129364"/>
    <lineage>
        <taxon>Eukaryota</taxon>
        <taxon>Sar</taxon>
        <taxon>Stramenopiles</taxon>
        <taxon>Oomycota</taxon>
        <taxon>Peronosporomycetes</taxon>
        <taxon>Peronosporales</taxon>
        <taxon>Peronosporaceae</taxon>
        <taxon>Phytophthora</taxon>
    </lineage>
</organism>
<dbReference type="EMBL" id="QXFV01001028">
    <property type="protein sequence ID" value="KAE9017537.1"/>
    <property type="molecule type" value="Genomic_DNA"/>
</dbReference>
<dbReference type="EMBL" id="QXFU01001052">
    <property type="protein sequence ID" value="KAE9012172.1"/>
    <property type="molecule type" value="Genomic_DNA"/>
</dbReference>
<dbReference type="PROSITE" id="PS50076">
    <property type="entry name" value="DNAJ_2"/>
    <property type="match status" value="1"/>
</dbReference>
<dbReference type="PANTHER" id="PTHR44140:SF2">
    <property type="entry name" value="LD25575P"/>
    <property type="match status" value="1"/>
</dbReference>
<dbReference type="GO" id="GO:0034975">
    <property type="term" value="P:protein folding in endoplasmic reticulum"/>
    <property type="evidence" value="ECO:0007669"/>
    <property type="project" value="TreeGrafter"/>
</dbReference>
<dbReference type="Proteomes" id="UP000435112">
    <property type="component" value="Unassembled WGS sequence"/>
</dbReference>
<evidence type="ECO:0000313" key="7">
    <source>
        <dbReference type="EMBL" id="KAE9017537.1"/>
    </source>
</evidence>
<evidence type="ECO:0000256" key="3">
    <source>
        <dbReference type="ARBA" id="ARBA00022824"/>
    </source>
</evidence>
<evidence type="ECO:0000256" key="4">
    <source>
        <dbReference type="SAM" id="Coils"/>
    </source>
</evidence>
<evidence type="ECO:0000313" key="6">
    <source>
        <dbReference type="EMBL" id="KAE9012172.1"/>
    </source>
</evidence>
<keyword evidence="4" id="KW-0175">Coiled coil</keyword>
<dbReference type="PRINTS" id="PR00625">
    <property type="entry name" value="JDOMAIN"/>
</dbReference>
<dbReference type="OrthoDB" id="10250354at2759"/>
<keyword evidence="10" id="KW-1185">Reference proteome</keyword>
<dbReference type="SUPFAM" id="SSF46565">
    <property type="entry name" value="Chaperone J-domain"/>
    <property type="match status" value="1"/>
</dbReference>
<dbReference type="Proteomes" id="UP000434957">
    <property type="component" value="Unassembled WGS sequence"/>
</dbReference>
<evidence type="ECO:0000256" key="1">
    <source>
        <dbReference type="ARBA" id="ARBA00004240"/>
    </source>
</evidence>
<name>A0A6A3LHU9_9STRA</name>
<feature type="coiled-coil region" evidence="4">
    <location>
        <begin position="7"/>
        <end position="34"/>
    </location>
</feature>